<dbReference type="RefSeq" id="XP_033443348.1">
    <property type="nucleotide sequence ID" value="XM_033589401.1"/>
</dbReference>
<gene>
    <name evidence="2" type="ORF">M421DRAFT_333330</name>
</gene>
<sequence length="54" mass="6319">MTEHVFSDRSCQEYCMTRCLPSSAVCRYDVRDAITYLKGEWPARASDRILPRPH</sequence>
<name>A0A6A5R4R0_9PLEO</name>
<evidence type="ECO:0000313" key="2">
    <source>
        <dbReference type="EMBL" id="KAF1923095.1"/>
    </source>
</evidence>
<protein>
    <recommendedName>
        <fullName evidence="1">Sema domain-containing protein</fullName>
    </recommendedName>
</protein>
<reference evidence="2" key="1">
    <citation type="journal article" date="2020" name="Stud. Mycol.">
        <title>101 Dothideomycetes genomes: a test case for predicting lifestyles and emergence of pathogens.</title>
        <authorList>
            <person name="Haridas S."/>
            <person name="Albert R."/>
            <person name="Binder M."/>
            <person name="Bloem J."/>
            <person name="Labutti K."/>
            <person name="Salamov A."/>
            <person name="Andreopoulos B."/>
            <person name="Baker S."/>
            <person name="Barry K."/>
            <person name="Bills G."/>
            <person name="Bluhm B."/>
            <person name="Cannon C."/>
            <person name="Castanera R."/>
            <person name="Culley D."/>
            <person name="Daum C."/>
            <person name="Ezra D."/>
            <person name="Gonzalez J."/>
            <person name="Henrissat B."/>
            <person name="Kuo A."/>
            <person name="Liang C."/>
            <person name="Lipzen A."/>
            <person name="Lutzoni F."/>
            <person name="Magnuson J."/>
            <person name="Mondo S."/>
            <person name="Nolan M."/>
            <person name="Ohm R."/>
            <person name="Pangilinan J."/>
            <person name="Park H.-J."/>
            <person name="Ramirez L."/>
            <person name="Alfaro M."/>
            <person name="Sun H."/>
            <person name="Tritt A."/>
            <person name="Yoshinaga Y."/>
            <person name="Zwiers L.-H."/>
            <person name="Turgeon B."/>
            <person name="Goodwin S."/>
            <person name="Spatafora J."/>
            <person name="Crous P."/>
            <person name="Grigoriev I."/>
        </authorList>
    </citation>
    <scope>NUCLEOTIDE SEQUENCE</scope>
    <source>
        <strain evidence="2">CBS 183.55</strain>
    </source>
</reference>
<dbReference type="AlphaFoldDB" id="A0A6A5R4R0"/>
<organism evidence="2 3">
    <name type="scientific">Didymella exigua CBS 183.55</name>
    <dbReference type="NCBI Taxonomy" id="1150837"/>
    <lineage>
        <taxon>Eukaryota</taxon>
        <taxon>Fungi</taxon>
        <taxon>Dikarya</taxon>
        <taxon>Ascomycota</taxon>
        <taxon>Pezizomycotina</taxon>
        <taxon>Dothideomycetes</taxon>
        <taxon>Pleosporomycetidae</taxon>
        <taxon>Pleosporales</taxon>
        <taxon>Pleosporineae</taxon>
        <taxon>Didymellaceae</taxon>
        <taxon>Didymella</taxon>
    </lineage>
</organism>
<dbReference type="GeneID" id="54347048"/>
<evidence type="ECO:0000259" key="1">
    <source>
        <dbReference type="PROSITE" id="PS51004"/>
    </source>
</evidence>
<evidence type="ECO:0000313" key="3">
    <source>
        <dbReference type="Proteomes" id="UP000800082"/>
    </source>
</evidence>
<dbReference type="Proteomes" id="UP000800082">
    <property type="component" value="Unassembled WGS sequence"/>
</dbReference>
<dbReference type="PROSITE" id="PS51004">
    <property type="entry name" value="SEMA"/>
    <property type="match status" value="1"/>
</dbReference>
<keyword evidence="3" id="KW-1185">Reference proteome</keyword>
<dbReference type="EMBL" id="ML979010">
    <property type="protein sequence ID" value="KAF1923095.1"/>
    <property type="molecule type" value="Genomic_DNA"/>
</dbReference>
<feature type="domain" description="Sema" evidence="1">
    <location>
        <begin position="1"/>
        <end position="54"/>
    </location>
</feature>
<proteinExistence type="predicted"/>
<dbReference type="InterPro" id="IPR001627">
    <property type="entry name" value="Semap_dom"/>
</dbReference>
<accession>A0A6A5R4R0</accession>